<dbReference type="PANTHER" id="PTHR11669">
    <property type="entry name" value="REPLICATION FACTOR C / DNA POLYMERASE III GAMMA-TAU SUBUNIT"/>
    <property type="match status" value="1"/>
</dbReference>
<dbReference type="NCBIfam" id="NF005926">
    <property type="entry name" value="PRK07940.1"/>
    <property type="match status" value="1"/>
</dbReference>
<dbReference type="GeneID" id="95682320"/>
<dbReference type="Gene3D" id="3.40.50.300">
    <property type="entry name" value="P-loop containing nucleotide triphosphate hydrolases"/>
    <property type="match status" value="1"/>
</dbReference>
<accession>A0A9X7FEH0</accession>
<evidence type="ECO:0000313" key="2">
    <source>
        <dbReference type="Proteomes" id="UP000235293"/>
    </source>
</evidence>
<reference evidence="1 2" key="1">
    <citation type="submission" date="2017-09" db="EMBL/GenBank/DDBJ databases">
        <title>Bacterial strain isolated from the female urinary microbiota.</title>
        <authorList>
            <person name="Thomas-White K."/>
            <person name="Kumar N."/>
            <person name="Forster S."/>
            <person name="Putonti C."/>
            <person name="Lawley T."/>
            <person name="Wolfe A.J."/>
        </authorList>
    </citation>
    <scope>NUCLEOTIDE SEQUENCE [LARGE SCALE GENOMIC DNA]</scope>
    <source>
        <strain evidence="1 2">UMB0411</strain>
    </source>
</reference>
<organism evidence="1 2">
    <name type="scientific">Gardnerella swidsinskii</name>
    <dbReference type="NCBI Taxonomy" id="2792979"/>
    <lineage>
        <taxon>Bacteria</taxon>
        <taxon>Bacillati</taxon>
        <taxon>Actinomycetota</taxon>
        <taxon>Actinomycetes</taxon>
        <taxon>Bifidobacteriales</taxon>
        <taxon>Bifidobacteriaceae</taxon>
        <taxon>Gardnerella</taxon>
    </lineage>
</organism>
<dbReference type="Pfam" id="PF13177">
    <property type="entry name" value="DNA_pol3_delta2"/>
    <property type="match status" value="1"/>
</dbReference>
<comment type="caution">
    <text evidence="1">The sequence shown here is derived from an EMBL/GenBank/DDBJ whole genome shotgun (WGS) entry which is preliminary data.</text>
</comment>
<name>A0A9X7FEH0_9BIFI</name>
<dbReference type="SUPFAM" id="SSF52540">
    <property type="entry name" value="P-loop containing nucleoside triphosphate hydrolases"/>
    <property type="match status" value="1"/>
</dbReference>
<evidence type="ECO:0000313" key="1">
    <source>
        <dbReference type="EMBL" id="PMC54527.1"/>
    </source>
</evidence>
<dbReference type="InterPro" id="IPR027417">
    <property type="entry name" value="P-loop_NTPase"/>
</dbReference>
<dbReference type="PANTHER" id="PTHR11669:SF8">
    <property type="entry name" value="DNA POLYMERASE III SUBUNIT DELTA"/>
    <property type="match status" value="1"/>
</dbReference>
<sequence length="392" mass="42961">MSVWDSVIGQEQVVSRLRNIACADASKIAQSWLICGSAGFGSAQVARAFAAALESPDHGEGSDGISGEGELSKTAKEVLAGSHPDVHTLATKGVTLSIDDVREAIGISEQMPSTAPWRIIIIEDVDRMLERSTNVLLKEIEEPSEHTIWLLCASSVMDVLPTIRSRTQLVQLATPNEQSIAEYLTKKTDADNKLASRAARLSQGNIATAFIYASDERALSRRDELVAGLLRMHDAADAIMLAAMLIDDAKAQAEDEVQRNVEDQQKEFRRINGLGDEDRIPPKLRANYNAIGKKDDVKRKVTRVSRDVLCRSLDAIDSVYRDVLVVINDAQKSSPIINQEYKSRIVQLAQSMTASRALDCVDSIATARRRLSRNGNATLVFEALFCSLLQSQ</sequence>
<dbReference type="EMBL" id="PNGY01000002">
    <property type="protein sequence ID" value="PMC54527.1"/>
    <property type="molecule type" value="Genomic_DNA"/>
</dbReference>
<dbReference type="GO" id="GO:0006261">
    <property type="term" value="P:DNA-templated DNA replication"/>
    <property type="evidence" value="ECO:0007669"/>
    <property type="project" value="TreeGrafter"/>
</dbReference>
<dbReference type="InterPro" id="IPR050238">
    <property type="entry name" value="DNA_Rep/Repair_Clamp_Loader"/>
</dbReference>
<protein>
    <submittedName>
        <fullName evidence="1">DNA polymerase III subunit delta</fullName>
    </submittedName>
</protein>
<dbReference type="RefSeq" id="WP_064621982.1">
    <property type="nucleotide sequence ID" value="NZ_CP083176.1"/>
</dbReference>
<dbReference type="AlphaFoldDB" id="A0A9X7FEH0"/>
<dbReference type="Proteomes" id="UP000235293">
    <property type="component" value="Unassembled WGS sequence"/>
</dbReference>
<gene>
    <name evidence="1" type="ORF">CJ213_06145</name>
</gene>
<proteinExistence type="predicted"/>